<evidence type="ECO:0000313" key="1">
    <source>
        <dbReference type="EMBL" id="TCK72581.1"/>
    </source>
</evidence>
<reference evidence="1 2" key="1">
    <citation type="submission" date="2019-03" db="EMBL/GenBank/DDBJ databases">
        <title>Genomic Encyclopedia of Type Strains, Phase IV (KMG-IV): sequencing the most valuable type-strain genomes for metagenomic binning, comparative biology and taxonomic classification.</title>
        <authorList>
            <person name="Goeker M."/>
        </authorList>
    </citation>
    <scope>NUCLEOTIDE SEQUENCE [LARGE SCALE GENOMIC DNA]</scope>
    <source>
        <strain evidence="1 2">DSM 103428</strain>
    </source>
</reference>
<organism evidence="1 2">
    <name type="scientific">Acidipila rosea</name>
    <dbReference type="NCBI Taxonomy" id="768535"/>
    <lineage>
        <taxon>Bacteria</taxon>
        <taxon>Pseudomonadati</taxon>
        <taxon>Acidobacteriota</taxon>
        <taxon>Terriglobia</taxon>
        <taxon>Terriglobales</taxon>
        <taxon>Acidobacteriaceae</taxon>
        <taxon>Acidipila</taxon>
    </lineage>
</organism>
<dbReference type="RefSeq" id="WP_131996083.1">
    <property type="nucleotide sequence ID" value="NZ_SMGK01000003.1"/>
</dbReference>
<protein>
    <submittedName>
        <fullName evidence="1">Uncharacterized protein</fullName>
    </submittedName>
</protein>
<keyword evidence="2" id="KW-1185">Reference proteome</keyword>
<name>A0A4V2PV13_9BACT</name>
<dbReference type="EMBL" id="SMGK01000003">
    <property type="protein sequence ID" value="TCK72581.1"/>
    <property type="molecule type" value="Genomic_DNA"/>
</dbReference>
<sequence>MVPDGSSLRQLFHDVVFDCYSEHLAMEDTEVTSYVADLLTEFCAAEKLYSIRDAQGRPVKDVAEMVVAADPIHGTAPSFDAERAVRKHIGDFSLFCSGMFPEANPGLIEMVRTGKESYYIVSKFDLFEYASEAPLFARLADNFENCMYGLNQVRCELDRRLPGAIPPPHPRRLM</sequence>
<dbReference type="AlphaFoldDB" id="A0A4V2PV13"/>
<dbReference type="Proteomes" id="UP000295210">
    <property type="component" value="Unassembled WGS sequence"/>
</dbReference>
<comment type="caution">
    <text evidence="1">The sequence shown here is derived from an EMBL/GenBank/DDBJ whole genome shotgun (WGS) entry which is preliminary data.</text>
</comment>
<accession>A0A4V2PV13</accession>
<gene>
    <name evidence="1" type="ORF">C7378_2166</name>
</gene>
<evidence type="ECO:0000313" key="2">
    <source>
        <dbReference type="Proteomes" id="UP000295210"/>
    </source>
</evidence>
<proteinExistence type="predicted"/>
<dbReference type="OrthoDB" id="7061165at2"/>